<dbReference type="Proteomes" id="UP000663912">
    <property type="component" value="Chromosome 1"/>
</dbReference>
<dbReference type="InterPro" id="IPR036282">
    <property type="entry name" value="Glutathione-S-Trfase_C_sf"/>
</dbReference>
<dbReference type="SFLD" id="SFLDG00358">
    <property type="entry name" value="Main_(cytGST)"/>
    <property type="match status" value="1"/>
</dbReference>
<dbReference type="SUPFAM" id="SSF47616">
    <property type="entry name" value="GST C-terminal domain-like"/>
    <property type="match status" value="1"/>
</dbReference>
<dbReference type="InterPro" id="IPR004046">
    <property type="entry name" value="GST_C"/>
</dbReference>
<name>A0AAE7R4L4_9HYPH</name>
<dbReference type="AlphaFoldDB" id="A0AAE7R4L4"/>
<organism evidence="5 6">
    <name type="scientific">Agrobacterium rubi</name>
    <dbReference type="NCBI Taxonomy" id="28099"/>
    <lineage>
        <taxon>Bacteria</taxon>
        <taxon>Pseudomonadati</taxon>
        <taxon>Pseudomonadota</taxon>
        <taxon>Alphaproteobacteria</taxon>
        <taxon>Hyphomicrobiales</taxon>
        <taxon>Rhizobiaceae</taxon>
        <taxon>Rhizobium/Agrobacterium group</taxon>
        <taxon>Agrobacterium</taxon>
    </lineage>
</organism>
<proteinExistence type="inferred from homology"/>
<dbReference type="PROSITE" id="PS50404">
    <property type="entry name" value="GST_NTER"/>
    <property type="match status" value="1"/>
</dbReference>
<feature type="domain" description="GST N-terminal" evidence="2">
    <location>
        <begin position="1"/>
        <end position="81"/>
    </location>
</feature>
<dbReference type="EMBL" id="JAAMCP010000002">
    <property type="protein sequence ID" value="NTF35935.1"/>
    <property type="molecule type" value="Genomic_DNA"/>
</dbReference>
<gene>
    <name evidence="4" type="ORF">G6L72_04290</name>
    <name evidence="5" type="ORF">G6M88_11825</name>
</gene>
<dbReference type="Gene3D" id="1.20.1050.10">
    <property type="match status" value="1"/>
</dbReference>
<reference evidence="5" key="2">
    <citation type="submission" date="2020-02" db="EMBL/GenBank/DDBJ databases">
        <title>Unexpected conservation and global transmission of agrobacterial virulence plasmids.</title>
        <authorList>
            <person name="Weisberg A.J."/>
            <person name="Davis E.W. II"/>
            <person name="Tabima J.R."/>
            <person name="Belcher M.S."/>
            <person name="Miller M."/>
            <person name="Kuo C.-H."/>
            <person name="Loper J.E."/>
            <person name="Grunwald N.J."/>
            <person name="Putnam M.L."/>
            <person name="Chang J.H."/>
        </authorList>
    </citation>
    <scope>NUCLEOTIDE SEQUENCE</scope>
    <source>
        <strain evidence="5">W2/73</strain>
    </source>
</reference>
<evidence type="ECO:0000259" key="3">
    <source>
        <dbReference type="PROSITE" id="PS50405"/>
    </source>
</evidence>
<evidence type="ECO:0000313" key="4">
    <source>
        <dbReference type="EMBL" id="NTF35935.1"/>
    </source>
</evidence>
<reference evidence="4 7" key="1">
    <citation type="journal article" date="2020" name="Science">
        <title>Unexpected conservation and global transmission of agrobacterial virulence plasmids.</title>
        <authorList>
            <person name="Weisberg A.J."/>
            <person name="Davis E.W. 2nd"/>
            <person name="Tabima J."/>
            <person name="Belcher M.S."/>
            <person name="Miller M."/>
            <person name="Kuo C.H."/>
            <person name="Loper J.E."/>
            <person name="Grunwald N.J."/>
            <person name="Putnam M.L."/>
            <person name="Chang J.H."/>
        </authorList>
    </citation>
    <scope>NUCLEOTIDE SEQUENCE [LARGE SCALE GENOMIC DNA]</scope>
    <source>
        <strain evidence="4 7">A19/93</strain>
    </source>
</reference>
<dbReference type="PANTHER" id="PTHR44051:SF8">
    <property type="entry name" value="GLUTATHIONE S-TRANSFERASE GSTA"/>
    <property type="match status" value="1"/>
</dbReference>
<evidence type="ECO:0000313" key="5">
    <source>
        <dbReference type="EMBL" id="QTG01034.1"/>
    </source>
</evidence>
<dbReference type="InterPro" id="IPR004045">
    <property type="entry name" value="Glutathione_S-Trfase_N"/>
</dbReference>
<dbReference type="SFLD" id="SFLDG01150">
    <property type="entry name" value="Main.1:_Beta-like"/>
    <property type="match status" value="1"/>
</dbReference>
<dbReference type="Pfam" id="PF00043">
    <property type="entry name" value="GST_C"/>
    <property type="match status" value="1"/>
</dbReference>
<dbReference type="CDD" id="cd03188">
    <property type="entry name" value="GST_C_Beta"/>
    <property type="match status" value="1"/>
</dbReference>
<evidence type="ECO:0000313" key="7">
    <source>
        <dbReference type="Proteomes" id="UP000822331"/>
    </source>
</evidence>
<dbReference type="InterPro" id="IPR010987">
    <property type="entry name" value="Glutathione-S-Trfase_C-like"/>
</dbReference>
<dbReference type="KEGG" id="arui:G6M88_11825"/>
<dbReference type="Gene3D" id="3.40.30.10">
    <property type="entry name" value="Glutaredoxin"/>
    <property type="match status" value="1"/>
</dbReference>
<dbReference type="SUPFAM" id="SSF52833">
    <property type="entry name" value="Thioredoxin-like"/>
    <property type="match status" value="1"/>
</dbReference>
<keyword evidence="7" id="KW-1185">Reference proteome</keyword>
<dbReference type="InterPro" id="IPR036249">
    <property type="entry name" value="Thioredoxin-like_sf"/>
</dbReference>
<feature type="domain" description="GST C-terminal" evidence="3">
    <location>
        <begin position="86"/>
        <end position="212"/>
    </location>
</feature>
<dbReference type="PANTHER" id="PTHR44051">
    <property type="entry name" value="GLUTATHIONE S-TRANSFERASE-RELATED"/>
    <property type="match status" value="1"/>
</dbReference>
<dbReference type="PROSITE" id="PS50405">
    <property type="entry name" value="GST_CTER"/>
    <property type="match status" value="1"/>
</dbReference>
<comment type="similarity">
    <text evidence="1">Belongs to the GST superfamily.</text>
</comment>
<dbReference type="Pfam" id="PF02798">
    <property type="entry name" value="GST_N"/>
    <property type="match status" value="1"/>
</dbReference>
<dbReference type="EMBL" id="CP049206">
    <property type="protein sequence ID" value="QTG01034.1"/>
    <property type="molecule type" value="Genomic_DNA"/>
</dbReference>
<sequence length="212" mass="24051">MTYTLYASPGSCSLAPHIVLEDIGSPYHVMYVSTDKGETKTAEFREVNPKGRVPVLAESGFILTEAPAILLHLAQTSPSQSLLQLDGDDLVRSVEWFNWLSGTVHAIAVRMIWRPEYFSDDPPQHPAIVEKGRQHLLEAFSLVEMKMGARKWAVGDRYTVVDPYLLVFYRWGNRMLIDMQHAFPAWTTHAKRLAERKPVQDALSQENISLWA</sequence>
<evidence type="ECO:0000256" key="1">
    <source>
        <dbReference type="RuleBase" id="RU003494"/>
    </source>
</evidence>
<dbReference type="InterPro" id="IPR040079">
    <property type="entry name" value="Glutathione_S-Trfase"/>
</dbReference>
<dbReference type="RefSeq" id="WP_065698907.1">
    <property type="nucleotide sequence ID" value="NZ_CP049206.1"/>
</dbReference>
<dbReference type="SFLD" id="SFLDS00019">
    <property type="entry name" value="Glutathione_Transferase_(cytos"/>
    <property type="match status" value="1"/>
</dbReference>
<evidence type="ECO:0000313" key="6">
    <source>
        <dbReference type="Proteomes" id="UP000663912"/>
    </source>
</evidence>
<evidence type="ECO:0000259" key="2">
    <source>
        <dbReference type="PROSITE" id="PS50404"/>
    </source>
</evidence>
<protein>
    <submittedName>
        <fullName evidence="5">Glutathione S-transferase</fullName>
    </submittedName>
</protein>
<accession>A0AAE7R4L4</accession>
<dbReference type="Proteomes" id="UP000822331">
    <property type="component" value="Unassembled WGS sequence"/>
</dbReference>
<dbReference type="CDD" id="cd03057">
    <property type="entry name" value="GST_N_Beta"/>
    <property type="match status" value="1"/>
</dbReference>